<feature type="domain" description="Prohead serine protease" evidence="4">
    <location>
        <begin position="16"/>
        <end position="174"/>
    </location>
</feature>
<keyword evidence="1" id="KW-1188">Viral release from host cell</keyword>
<evidence type="ECO:0000259" key="4">
    <source>
        <dbReference type="Pfam" id="PF04586"/>
    </source>
</evidence>
<evidence type="ECO:0000256" key="1">
    <source>
        <dbReference type="ARBA" id="ARBA00022612"/>
    </source>
</evidence>
<dbReference type="OrthoDB" id="64791at2"/>
<dbReference type="NCBIfam" id="TIGR01543">
    <property type="entry name" value="proheadase_HK97"/>
    <property type="match status" value="1"/>
</dbReference>
<proteinExistence type="predicted"/>
<dbReference type="GO" id="GO:0006508">
    <property type="term" value="P:proteolysis"/>
    <property type="evidence" value="ECO:0007669"/>
    <property type="project" value="UniProtKB-KW"/>
</dbReference>
<name>A0A5D4NK92_9BACI</name>
<comment type="caution">
    <text evidence="5">The sequence shown here is derived from an EMBL/GenBank/DDBJ whole genome shotgun (WGS) entry which is preliminary data.</text>
</comment>
<evidence type="ECO:0000256" key="2">
    <source>
        <dbReference type="ARBA" id="ARBA00022670"/>
    </source>
</evidence>
<gene>
    <name evidence="5" type="ORF">FZC78_19175</name>
</gene>
<dbReference type="AlphaFoldDB" id="A0A5D4NK92"/>
<keyword evidence="2 5" id="KW-0645">Protease</keyword>
<accession>A0A5D4NK92</accession>
<evidence type="ECO:0000313" key="6">
    <source>
        <dbReference type="Proteomes" id="UP000322267"/>
    </source>
</evidence>
<dbReference type="Proteomes" id="UP000322267">
    <property type="component" value="Unassembled WGS sequence"/>
</dbReference>
<dbReference type="Pfam" id="PF04586">
    <property type="entry name" value="Peptidase_S78"/>
    <property type="match status" value="1"/>
</dbReference>
<keyword evidence="3" id="KW-0378">Hydrolase</keyword>
<dbReference type="EMBL" id="VTEI01000014">
    <property type="protein sequence ID" value="TYS14279.1"/>
    <property type="molecule type" value="Genomic_DNA"/>
</dbReference>
<dbReference type="InterPro" id="IPR006433">
    <property type="entry name" value="Prohead_protease"/>
</dbReference>
<protein>
    <submittedName>
        <fullName evidence="5">HK97 family phage prohead protease</fullName>
    </submittedName>
</protein>
<evidence type="ECO:0000256" key="3">
    <source>
        <dbReference type="ARBA" id="ARBA00022801"/>
    </source>
</evidence>
<sequence>MTMTKKKEVRTLDITNIKTRNSENEPLKVSGYAAVFNSRTSIGNFFDEIISPGAFSKSISNGDVRALYNHNWDKVLGRTKSGTLRLSEDERGLKFEVDLPDTTAGRDLEISMDRGDIDQCSFGFYVTDESWNYNEEPAVRTINEVELYEITILALPAYEDTEAHLVRSREIDKTVETRIKLIQQINKTLGETK</sequence>
<dbReference type="InterPro" id="IPR054613">
    <property type="entry name" value="Peptidase_S78_dom"/>
</dbReference>
<dbReference type="GO" id="GO:0008233">
    <property type="term" value="F:peptidase activity"/>
    <property type="evidence" value="ECO:0007669"/>
    <property type="project" value="UniProtKB-KW"/>
</dbReference>
<reference evidence="5 6" key="1">
    <citation type="submission" date="2019-08" db="EMBL/GenBank/DDBJ databases">
        <title>Bacillus genomes from the desert of Cuatro Cienegas, Coahuila.</title>
        <authorList>
            <person name="Olmedo-Alvarez G."/>
        </authorList>
    </citation>
    <scope>NUCLEOTIDE SEQUENCE [LARGE SCALE GENOMIC DNA]</scope>
    <source>
        <strain evidence="5 6">CH34_1T</strain>
    </source>
</reference>
<organism evidence="5 6">
    <name type="scientific">Rossellomorea vietnamensis</name>
    <dbReference type="NCBI Taxonomy" id="218284"/>
    <lineage>
        <taxon>Bacteria</taxon>
        <taxon>Bacillati</taxon>
        <taxon>Bacillota</taxon>
        <taxon>Bacilli</taxon>
        <taxon>Bacillales</taxon>
        <taxon>Bacillaceae</taxon>
        <taxon>Rossellomorea</taxon>
    </lineage>
</organism>
<evidence type="ECO:0000313" key="5">
    <source>
        <dbReference type="EMBL" id="TYS14279.1"/>
    </source>
</evidence>